<evidence type="ECO:0000256" key="6">
    <source>
        <dbReference type="SAM" id="MobiDB-lite"/>
    </source>
</evidence>
<evidence type="ECO:0000313" key="8">
    <source>
        <dbReference type="Proteomes" id="UP000635477"/>
    </source>
</evidence>
<comment type="subunit">
    <text evidence="2 4">Heterohexamer of two PFD-alpha type and four PFD-beta type subunits.</text>
</comment>
<name>A0A8H4XKZ6_9HYPO</name>
<dbReference type="InterPro" id="IPR009053">
    <property type="entry name" value="Prefoldin"/>
</dbReference>
<feature type="region of interest" description="Disordered" evidence="6">
    <location>
        <begin position="189"/>
        <end position="208"/>
    </location>
</feature>
<dbReference type="OrthoDB" id="6375174at2759"/>
<keyword evidence="5" id="KW-0175">Coiled coil</keyword>
<feature type="compositionally biased region" description="Basic and acidic residues" evidence="6">
    <location>
        <begin position="1"/>
        <end position="10"/>
    </location>
</feature>
<dbReference type="GO" id="GO:0005737">
    <property type="term" value="C:cytoplasm"/>
    <property type="evidence" value="ECO:0007669"/>
    <property type="project" value="TreeGrafter"/>
</dbReference>
<evidence type="ECO:0000256" key="3">
    <source>
        <dbReference type="ARBA" id="ARBA00023186"/>
    </source>
</evidence>
<dbReference type="GO" id="GO:0016272">
    <property type="term" value="C:prefoldin complex"/>
    <property type="evidence" value="ECO:0007669"/>
    <property type="project" value="UniProtKB-UniRule"/>
</dbReference>
<comment type="caution">
    <text evidence="7">The sequence shown here is derived from an EMBL/GenBank/DDBJ whole genome shotgun (WGS) entry which is preliminary data.</text>
</comment>
<dbReference type="PIRSF" id="PIRSF016396">
    <property type="entry name" value="Prefoldin_subunit_3"/>
    <property type="match status" value="1"/>
</dbReference>
<dbReference type="GO" id="GO:0015631">
    <property type="term" value="F:tubulin binding"/>
    <property type="evidence" value="ECO:0007669"/>
    <property type="project" value="TreeGrafter"/>
</dbReference>
<dbReference type="GO" id="GO:0006457">
    <property type="term" value="P:protein folding"/>
    <property type="evidence" value="ECO:0007669"/>
    <property type="project" value="UniProtKB-UniRule"/>
</dbReference>
<sequence>MATKGKEAASSKDATPTNPRGIPYAPFVDKVEDYVTTRDDVEPTLRSFQEMISKYQFMEMNLQKRMGGLKEKIPDIQKTLDSLLRELSHANPSRKDDDEPIETTFELNDTLYSKAKIPATEEVYIWLGANVMLSYPIDEAETLLGSKLSTAKLSLSNCEEDLDFLREQITTMEVAIARVYNWEVVQKRKDKVDEEPEEKKKGNESEDD</sequence>
<comment type="function">
    <text evidence="4">Binds specifically to cytosolic chaperonin (c-CPN) and transfers target proteins to it. Binds to nascent polypeptide chain and promotes folding in an environment in which there are many competing pathways for nonnative proteins.</text>
</comment>
<dbReference type="CDD" id="cd23156">
    <property type="entry name" value="Prefoldin_3"/>
    <property type="match status" value="1"/>
</dbReference>
<evidence type="ECO:0000256" key="5">
    <source>
        <dbReference type="SAM" id="Coils"/>
    </source>
</evidence>
<feature type="coiled-coil region" evidence="5">
    <location>
        <begin position="148"/>
        <end position="175"/>
    </location>
</feature>
<dbReference type="InterPro" id="IPR016655">
    <property type="entry name" value="PFD3"/>
</dbReference>
<dbReference type="InterPro" id="IPR004127">
    <property type="entry name" value="Prefoldin_subunit_alpha"/>
</dbReference>
<evidence type="ECO:0000256" key="1">
    <source>
        <dbReference type="ARBA" id="ARBA00010048"/>
    </source>
</evidence>
<evidence type="ECO:0000256" key="4">
    <source>
        <dbReference type="PIRNR" id="PIRNR016396"/>
    </source>
</evidence>
<keyword evidence="3 4" id="KW-0143">Chaperone</keyword>
<dbReference type="Proteomes" id="UP000635477">
    <property type="component" value="Unassembled WGS sequence"/>
</dbReference>
<evidence type="ECO:0000313" key="7">
    <source>
        <dbReference type="EMBL" id="KAF4979521.1"/>
    </source>
</evidence>
<reference evidence="7" key="1">
    <citation type="journal article" date="2020" name="BMC Genomics">
        <title>Correction to: Identification and distribution of gene clusters required for synthesis of sphingolipid metabolism inhibitors in diverse species of the filamentous fungus Fusarium.</title>
        <authorList>
            <person name="Kim H.S."/>
            <person name="Lohmar J.M."/>
            <person name="Busman M."/>
            <person name="Brown D.W."/>
            <person name="Naumann T.A."/>
            <person name="Divon H.H."/>
            <person name="Lysoe E."/>
            <person name="Uhlig S."/>
            <person name="Proctor R.H."/>
        </authorList>
    </citation>
    <scope>NUCLEOTIDE SEQUENCE</scope>
    <source>
        <strain evidence="7">NRRL 22465</strain>
    </source>
</reference>
<dbReference type="Gene3D" id="1.10.287.370">
    <property type="match status" value="1"/>
</dbReference>
<dbReference type="FunFam" id="1.10.287.370:FF:000001">
    <property type="entry name" value="Prefoldin subunit 3"/>
    <property type="match status" value="1"/>
</dbReference>
<feature type="region of interest" description="Disordered" evidence="6">
    <location>
        <begin position="1"/>
        <end position="23"/>
    </location>
</feature>
<dbReference type="GO" id="GO:0007021">
    <property type="term" value="P:tubulin complex assembly"/>
    <property type="evidence" value="ECO:0007669"/>
    <property type="project" value="TreeGrafter"/>
</dbReference>
<comment type="similarity">
    <text evidence="1 4">Belongs to the prefoldin subunit alpha family.</text>
</comment>
<keyword evidence="8" id="KW-1185">Reference proteome</keyword>
<organism evidence="7 8">
    <name type="scientific">Fusarium zealandicum</name>
    <dbReference type="NCBI Taxonomy" id="1053134"/>
    <lineage>
        <taxon>Eukaryota</taxon>
        <taxon>Fungi</taxon>
        <taxon>Dikarya</taxon>
        <taxon>Ascomycota</taxon>
        <taxon>Pezizomycotina</taxon>
        <taxon>Sordariomycetes</taxon>
        <taxon>Hypocreomycetidae</taxon>
        <taxon>Hypocreales</taxon>
        <taxon>Nectriaceae</taxon>
        <taxon>Fusarium</taxon>
        <taxon>Fusarium staphyleae species complex</taxon>
    </lineage>
</organism>
<proteinExistence type="inferred from homology"/>
<dbReference type="EMBL" id="JABEYC010000289">
    <property type="protein sequence ID" value="KAF4979521.1"/>
    <property type="molecule type" value="Genomic_DNA"/>
</dbReference>
<dbReference type="GO" id="GO:0007017">
    <property type="term" value="P:microtubule-based process"/>
    <property type="evidence" value="ECO:0007669"/>
    <property type="project" value="TreeGrafter"/>
</dbReference>
<reference evidence="7" key="2">
    <citation type="submission" date="2020-05" db="EMBL/GenBank/DDBJ databases">
        <authorList>
            <person name="Kim H.-S."/>
            <person name="Proctor R.H."/>
            <person name="Brown D.W."/>
        </authorList>
    </citation>
    <scope>NUCLEOTIDE SEQUENCE</scope>
    <source>
        <strain evidence="7">NRRL 22465</strain>
    </source>
</reference>
<evidence type="ECO:0000256" key="2">
    <source>
        <dbReference type="ARBA" id="ARBA00011695"/>
    </source>
</evidence>
<dbReference type="PANTHER" id="PTHR12409">
    <property type="entry name" value="PREFOLDIN SUBUNIT 3"/>
    <property type="match status" value="1"/>
</dbReference>
<dbReference type="AlphaFoldDB" id="A0A8H4XKZ6"/>
<dbReference type="SUPFAM" id="SSF46579">
    <property type="entry name" value="Prefoldin"/>
    <property type="match status" value="1"/>
</dbReference>
<accession>A0A8H4XKZ6</accession>
<protein>
    <recommendedName>
        <fullName evidence="4">Prefoldin subunit 3</fullName>
    </recommendedName>
</protein>
<gene>
    <name evidence="7" type="ORF">FZEAL_4289</name>
</gene>
<dbReference type="PANTHER" id="PTHR12409:SF0">
    <property type="entry name" value="PREFOLDIN SUBUNIT 3"/>
    <property type="match status" value="1"/>
</dbReference>
<dbReference type="Pfam" id="PF02996">
    <property type="entry name" value="Prefoldin"/>
    <property type="match status" value="1"/>
</dbReference>